<reference evidence="2 3" key="1">
    <citation type="journal article" date="2023" name="Plants (Basel)">
        <title>Bridging the Gap: Combining Genomics and Transcriptomics Approaches to Understand Stylosanthes scabra, an Orphan Legume from the Brazilian Caatinga.</title>
        <authorList>
            <person name="Ferreira-Neto J.R.C."/>
            <person name="da Silva M.D."/>
            <person name="Binneck E."/>
            <person name="de Melo N.F."/>
            <person name="da Silva R.H."/>
            <person name="de Melo A.L.T.M."/>
            <person name="Pandolfi V."/>
            <person name="Bustamante F.O."/>
            <person name="Brasileiro-Vidal A.C."/>
            <person name="Benko-Iseppon A.M."/>
        </authorList>
    </citation>
    <scope>NUCLEOTIDE SEQUENCE [LARGE SCALE GENOMIC DNA]</scope>
    <source>
        <tissue evidence="2">Leaves</tissue>
    </source>
</reference>
<name>A0ABU6VLB0_9FABA</name>
<evidence type="ECO:0000313" key="3">
    <source>
        <dbReference type="Proteomes" id="UP001341840"/>
    </source>
</evidence>
<dbReference type="EMBL" id="JASCZI010151456">
    <property type="protein sequence ID" value="MED6172958.1"/>
    <property type="molecule type" value="Genomic_DNA"/>
</dbReference>
<feature type="transmembrane region" description="Helical" evidence="1">
    <location>
        <begin position="21"/>
        <end position="49"/>
    </location>
</feature>
<evidence type="ECO:0000313" key="2">
    <source>
        <dbReference type="EMBL" id="MED6172958.1"/>
    </source>
</evidence>
<keyword evidence="3" id="KW-1185">Reference proteome</keyword>
<keyword evidence="1" id="KW-1133">Transmembrane helix</keyword>
<protein>
    <submittedName>
        <fullName evidence="2">Uncharacterized protein</fullName>
    </submittedName>
</protein>
<sequence>MSTETLELKLKGADKKLHVDVAIMINTLYLDIQLIGLLNIYILICYRILGGLVPENTLNTSILDGLFNAGVLGVKVAI</sequence>
<dbReference type="Proteomes" id="UP001341840">
    <property type="component" value="Unassembled WGS sequence"/>
</dbReference>
<evidence type="ECO:0000256" key="1">
    <source>
        <dbReference type="SAM" id="Phobius"/>
    </source>
</evidence>
<gene>
    <name evidence="2" type="ORF">PIB30_054804</name>
</gene>
<comment type="caution">
    <text evidence="2">The sequence shown here is derived from an EMBL/GenBank/DDBJ whole genome shotgun (WGS) entry which is preliminary data.</text>
</comment>
<keyword evidence="1" id="KW-0812">Transmembrane</keyword>
<organism evidence="2 3">
    <name type="scientific">Stylosanthes scabra</name>
    <dbReference type="NCBI Taxonomy" id="79078"/>
    <lineage>
        <taxon>Eukaryota</taxon>
        <taxon>Viridiplantae</taxon>
        <taxon>Streptophyta</taxon>
        <taxon>Embryophyta</taxon>
        <taxon>Tracheophyta</taxon>
        <taxon>Spermatophyta</taxon>
        <taxon>Magnoliopsida</taxon>
        <taxon>eudicotyledons</taxon>
        <taxon>Gunneridae</taxon>
        <taxon>Pentapetalae</taxon>
        <taxon>rosids</taxon>
        <taxon>fabids</taxon>
        <taxon>Fabales</taxon>
        <taxon>Fabaceae</taxon>
        <taxon>Papilionoideae</taxon>
        <taxon>50 kb inversion clade</taxon>
        <taxon>dalbergioids sensu lato</taxon>
        <taxon>Dalbergieae</taxon>
        <taxon>Pterocarpus clade</taxon>
        <taxon>Stylosanthes</taxon>
    </lineage>
</organism>
<accession>A0ABU6VLB0</accession>
<proteinExistence type="predicted"/>
<keyword evidence="1" id="KW-0472">Membrane</keyword>